<name>A0A485LN73_9STRA</name>
<dbReference type="Proteomes" id="UP000332933">
    <property type="component" value="Unassembled WGS sequence"/>
</dbReference>
<reference evidence="3 4" key="1">
    <citation type="submission" date="2019-03" db="EMBL/GenBank/DDBJ databases">
        <authorList>
            <person name="Gaulin E."/>
            <person name="Dumas B."/>
        </authorList>
    </citation>
    <scope>NUCLEOTIDE SEQUENCE [LARGE SCALE GENOMIC DNA]</scope>
    <source>
        <strain evidence="3">CBS 568.67</strain>
    </source>
</reference>
<evidence type="ECO:0000313" key="4">
    <source>
        <dbReference type="Proteomes" id="UP000332933"/>
    </source>
</evidence>
<dbReference type="AlphaFoldDB" id="A0A485LN73"/>
<dbReference type="EMBL" id="CAADRA010007243">
    <property type="protein sequence ID" value="VFT99565.1"/>
    <property type="molecule type" value="Genomic_DNA"/>
</dbReference>
<keyword evidence="4" id="KW-1185">Reference proteome</keyword>
<evidence type="ECO:0000259" key="1">
    <source>
        <dbReference type="Pfam" id="PF12680"/>
    </source>
</evidence>
<feature type="domain" description="SnoaL-like" evidence="1">
    <location>
        <begin position="20"/>
        <end position="114"/>
    </location>
</feature>
<evidence type="ECO:0000313" key="3">
    <source>
        <dbReference type="EMBL" id="VFT99565.1"/>
    </source>
</evidence>
<accession>A0A485LN73</accession>
<dbReference type="InterPro" id="IPR037401">
    <property type="entry name" value="SnoaL-like"/>
</dbReference>
<reference evidence="2" key="2">
    <citation type="submission" date="2019-06" db="EMBL/GenBank/DDBJ databases">
        <title>Genomics analysis of Aphanomyces spp. identifies a new class of oomycete effector associated with host adaptation.</title>
        <authorList>
            <person name="Gaulin E."/>
        </authorList>
    </citation>
    <scope>NUCLEOTIDE SEQUENCE</scope>
    <source>
        <strain evidence="2">CBS 578.67</strain>
    </source>
</reference>
<dbReference type="Pfam" id="PF12680">
    <property type="entry name" value="SnoaL_2"/>
    <property type="match status" value="1"/>
</dbReference>
<dbReference type="EMBL" id="VJMH01007217">
    <property type="protein sequence ID" value="KAF0685144.1"/>
    <property type="molecule type" value="Genomic_DNA"/>
</dbReference>
<sequence>MNAHQITTKLLSLYDTNTVNIDAIVEELYHPAAVFSDPLVEVHGRDKIAAQFRVLSSILSSSSASIIRGSVAGATILTIDSTMSCRFRPLPQYFGCSIRMFTVIELKDLKIVSHTDHWDLRSVVENVPLLSSLYPKFRFLLGSSSTQLVNAFLPRPVAALPHELLQLEESKESHN</sequence>
<protein>
    <submittedName>
        <fullName evidence="3">Aste57867_22915 protein</fullName>
    </submittedName>
</protein>
<dbReference type="PANTHER" id="PTHR34213:SF2">
    <property type="entry name" value="NUCLEAR TRANSPORT FACTOR 2 (NTF2) FAMILY PROTEIN"/>
    <property type="match status" value="1"/>
</dbReference>
<dbReference type="InterPro" id="IPR032710">
    <property type="entry name" value="NTF2-like_dom_sf"/>
</dbReference>
<proteinExistence type="predicted"/>
<dbReference type="PANTHER" id="PTHR34213">
    <property type="entry name" value="NUCLEAR TRANSPORT FACTOR 2 (NTF2) FAMILY PROTEIN"/>
    <property type="match status" value="1"/>
</dbReference>
<gene>
    <name evidence="3" type="primary">Aste57867_22915</name>
    <name evidence="2" type="ORF">As57867_022844</name>
    <name evidence="3" type="ORF">ASTE57867_22915</name>
</gene>
<dbReference type="Gene3D" id="3.10.450.50">
    <property type="match status" value="1"/>
</dbReference>
<dbReference type="SUPFAM" id="SSF54427">
    <property type="entry name" value="NTF2-like"/>
    <property type="match status" value="1"/>
</dbReference>
<evidence type="ECO:0000313" key="2">
    <source>
        <dbReference type="EMBL" id="KAF0685144.1"/>
    </source>
</evidence>
<organism evidence="3 4">
    <name type="scientific">Aphanomyces stellatus</name>
    <dbReference type="NCBI Taxonomy" id="120398"/>
    <lineage>
        <taxon>Eukaryota</taxon>
        <taxon>Sar</taxon>
        <taxon>Stramenopiles</taxon>
        <taxon>Oomycota</taxon>
        <taxon>Saprolegniomycetes</taxon>
        <taxon>Saprolegniales</taxon>
        <taxon>Verrucalvaceae</taxon>
        <taxon>Aphanomyces</taxon>
    </lineage>
</organism>
<dbReference type="OrthoDB" id="9995831at2759"/>